<dbReference type="SMART" id="SM00895">
    <property type="entry name" value="FCD"/>
    <property type="match status" value="1"/>
</dbReference>
<dbReference type="Pfam" id="PF07729">
    <property type="entry name" value="FCD"/>
    <property type="match status" value="1"/>
</dbReference>
<dbReference type="InterPro" id="IPR036388">
    <property type="entry name" value="WH-like_DNA-bd_sf"/>
</dbReference>
<gene>
    <name evidence="5" type="ORF">FHG71_09165</name>
</gene>
<evidence type="ECO:0000259" key="4">
    <source>
        <dbReference type="PROSITE" id="PS50949"/>
    </source>
</evidence>
<dbReference type="InterPro" id="IPR036390">
    <property type="entry name" value="WH_DNA-bd_sf"/>
</dbReference>
<dbReference type="GO" id="GO:0003677">
    <property type="term" value="F:DNA binding"/>
    <property type="evidence" value="ECO:0007669"/>
    <property type="project" value="UniProtKB-KW"/>
</dbReference>
<dbReference type="PANTHER" id="PTHR43537:SF45">
    <property type="entry name" value="GNTR FAMILY REGULATORY PROTEIN"/>
    <property type="match status" value="1"/>
</dbReference>
<sequence>MLRNDIYSSLRNDILTCALAPGSELREQELATRFGVSKSPVREALLQLEREKLVTVMPRQGYRVAPISLSDAHDMFGFRQVLELACIAEAARNASEAQLHDLDRFREFAGEGPNPFIEYNRDFHCALARASGNARMARASCDLIEEMDRLVRVSLNAVRGRDPQKLVEEHGAIIDAVQARDAKAAVTLLKNHIRSGEKRLVTALEWAVVQA</sequence>
<evidence type="ECO:0000256" key="2">
    <source>
        <dbReference type="ARBA" id="ARBA00023125"/>
    </source>
</evidence>
<proteinExistence type="predicted"/>
<protein>
    <submittedName>
        <fullName evidence="5">GntR family transcriptional regulator</fullName>
    </submittedName>
</protein>
<name>A0A5C4NGM9_9RHOB</name>
<dbReference type="GO" id="GO:0003700">
    <property type="term" value="F:DNA-binding transcription factor activity"/>
    <property type="evidence" value="ECO:0007669"/>
    <property type="project" value="InterPro"/>
</dbReference>
<dbReference type="RefSeq" id="WP_139081324.1">
    <property type="nucleotide sequence ID" value="NZ_VDFV01000009.1"/>
</dbReference>
<dbReference type="PROSITE" id="PS50949">
    <property type="entry name" value="HTH_GNTR"/>
    <property type="match status" value="1"/>
</dbReference>
<dbReference type="InterPro" id="IPR008920">
    <property type="entry name" value="TF_FadR/GntR_C"/>
</dbReference>
<evidence type="ECO:0000313" key="6">
    <source>
        <dbReference type="Proteomes" id="UP000305709"/>
    </source>
</evidence>
<keyword evidence="2" id="KW-0238">DNA-binding</keyword>
<evidence type="ECO:0000256" key="3">
    <source>
        <dbReference type="ARBA" id="ARBA00023163"/>
    </source>
</evidence>
<dbReference type="Proteomes" id="UP000305709">
    <property type="component" value="Unassembled WGS sequence"/>
</dbReference>
<feature type="domain" description="HTH gntR-type" evidence="4">
    <location>
        <begin position="1"/>
        <end position="67"/>
    </location>
</feature>
<dbReference type="Gene3D" id="1.20.120.530">
    <property type="entry name" value="GntR ligand-binding domain-like"/>
    <property type="match status" value="1"/>
</dbReference>
<keyword evidence="3" id="KW-0804">Transcription</keyword>
<dbReference type="Pfam" id="PF00392">
    <property type="entry name" value="GntR"/>
    <property type="match status" value="1"/>
</dbReference>
<keyword evidence="1" id="KW-0805">Transcription regulation</keyword>
<dbReference type="PANTHER" id="PTHR43537">
    <property type="entry name" value="TRANSCRIPTIONAL REGULATOR, GNTR FAMILY"/>
    <property type="match status" value="1"/>
</dbReference>
<comment type="caution">
    <text evidence="5">The sequence shown here is derived from an EMBL/GenBank/DDBJ whole genome shotgun (WGS) entry which is preliminary data.</text>
</comment>
<reference evidence="5 6" key="1">
    <citation type="submission" date="2019-06" db="EMBL/GenBank/DDBJ databases">
        <authorList>
            <person name="Jiang L."/>
        </authorList>
    </citation>
    <scope>NUCLEOTIDE SEQUENCE [LARGE SCALE GENOMIC DNA]</scope>
    <source>
        <strain evidence="5 6">YIM 48858</strain>
    </source>
</reference>
<dbReference type="InterPro" id="IPR000524">
    <property type="entry name" value="Tscrpt_reg_HTH_GntR"/>
</dbReference>
<dbReference type="SMART" id="SM00345">
    <property type="entry name" value="HTH_GNTR"/>
    <property type="match status" value="1"/>
</dbReference>
<dbReference type="Gene3D" id="1.10.10.10">
    <property type="entry name" value="Winged helix-like DNA-binding domain superfamily/Winged helix DNA-binding domain"/>
    <property type="match status" value="1"/>
</dbReference>
<organism evidence="5 6">
    <name type="scientific">Rubellimicrobium roseum</name>
    <dbReference type="NCBI Taxonomy" id="687525"/>
    <lineage>
        <taxon>Bacteria</taxon>
        <taxon>Pseudomonadati</taxon>
        <taxon>Pseudomonadota</taxon>
        <taxon>Alphaproteobacteria</taxon>
        <taxon>Rhodobacterales</taxon>
        <taxon>Roseobacteraceae</taxon>
        <taxon>Rubellimicrobium</taxon>
    </lineage>
</organism>
<accession>A0A5C4NGM9</accession>
<dbReference type="SUPFAM" id="SSF46785">
    <property type="entry name" value="Winged helix' DNA-binding domain"/>
    <property type="match status" value="1"/>
</dbReference>
<dbReference type="OrthoDB" id="8638122at2"/>
<keyword evidence="6" id="KW-1185">Reference proteome</keyword>
<dbReference type="EMBL" id="VDFV01000009">
    <property type="protein sequence ID" value="TNC72206.1"/>
    <property type="molecule type" value="Genomic_DNA"/>
</dbReference>
<dbReference type="AlphaFoldDB" id="A0A5C4NGM9"/>
<dbReference type="CDD" id="cd07377">
    <property type="entry name" value="WHTH_GntR"/>
    <property type="match status" value="1"/>
</dbReference>
<evidence type="ECO:0000256" key="1">
    <source>
        <dbReference type="ARBA" id="ARBA00023015"/>
    </source>
</evidence>
<dbReference type="InterPro" id="IPR011711">
    <property type="entry name" value="GntR_C"/>
</dbReference>
<dbReference type="SUPFAM" id="SSF48008">
    <property type="entry name" value="GntR ligand-binding domain-like"/>
    <property type="match status" value="1"/>
</dbReference>
<evidence type="ECO:0000313" key="5">
    <source>
        <dbReference type="EMBL" id="TNC72206.1"/>
    </source>
</evidence>